<dbReference type="Proteomes" id="UP000236738">
    <property type="component" value="Unassembled WGS sequence"/>
</dbReference>
<dbReference type="AlphaFoldDB" id="A0A1H5XXR8"/>
<name>A0A1H5XXR8_9FLAO</name>
<reference evidence="3" key="1">
    <citation type="submission" date="2016-10" db="EMBL/GenBank/DDBJ databases">
        <authorList>
            <person name="Varghese N."/>
            <person name="Submissions S."/>
        </authorList>
    </citation>
    <scope>NUCLEOTIDE SEQUENCE [LARGE SCALE GENOMIC DNA]</scope>
    <source>
        <strain evidence="3">DSM 21580</strain>
    </source>
</reference>
<evidence type="ECO:0000313" key="3">
    <source>
        <dbReference type="Proteomes" id="UP000236738"/>
    </source>
</evidence>
<feature type="domain" description="DUF4296" evidence="1">
    <location>
        <begin position="37"/>
        <end position="112"/>
    </location>
</feature>
<gene>
    <name evidence="2" type="ORF">SAMN05421847_1595</name>
</gene>
<proteinExistence type="predicted"/>
<dbReference type="InterPro" id="IPR025381">
    <property type="entry name" value="DUF4296"/>
</dbReference>
<keyword evidence="3" id="KW-1185">Reference proteome</keyword>
<dbReference type="EMBL" id="FNUS01000003">
    <property type="protein sequence ID" value="SEG16443.1"/>
    <property type="molecule type" value="Genomic_DNA"/>
</dbReference>
<accession>A0A1H5XXR8</accession>
<dbReference type="Pfam" id="PF14129">
    <property type="entry name" value="DUF4296"/>
    <property type="match status" value="1"/>
</dbReference>
<evidence type="ECO:0000259" key="1">
    <source>
        <dbReference type="Pfam" id="PF14129"/>
    </source>
</evidence>
<evidence type="ECO:0000313" key="2">
    <source>
        <dbReference type="EMBL" id="SEG16443.1"/>
    </source>
</evidence>
<dbReference type="PROSITE" id="PS51257">
    <property type="entry name" value="PROKAR_LIPOPROTEIN"/>
    <property type="match status" value="1"/>
</dbReference>
<protein>
    <recommendedName>
        <fullName evidence="1">DUF4296 domain-containing protein</fullName>
    </recommendedName>
</protein>
<organism evidence="2 3">
    <name type="scientific">Halpernia humi</name>
    <dbReference type="NCBI Taxonomy" id="493375"/>
    <lineage>
        <taxon>Bacteria</taxon>
        <taxon>Pseudomonadati</taxon>
        <taxon>Bacteroidota</taxon>
        <taxon>Flavobacteriia</taxon>
        <taxon>Flavobacteriales</taxon>
        <taxon>Weeksellaceae</taxon>
        <taxon>Chryseobacterium group</taxon>
        <taxon>Halpernia</taxon>
    </lineage>
</organism>
<dbReference type="RefSeq" id="WP_146063282.1">
    <property type="nucleotide sequence ID" value="NZ_FNUS01000003.1"/>
</dbReference>
<sequence length="136" mass="15700">MKCFKKKCAFAFMYYMKVFLFLILVILSSCKQAIEKPKNLLSEDEMSSLIAEFALADQMSFVAPSASMEAQTRYILKQHKIKAKDFQESYTYYTGINKLDKIFDGAENIVEQKDPKAKDYINKKLKENPLLPAMGR</sequence>